<dbReference type="Proteomes" id="UP000196053">
    <property type="component" value="Chromosome I"/>
</dbReference>
<evidence type="ECO:0000256" key="2">
    <source>
        <dbReference type="ARBA" id="ARBA00022723"/>
    </source>
</evidence>
<dbReference type="InterPro" id="IPR051453">
    <property type="entry name" value="MBL_Glyoxalase_II"/>
</dbReference>
<dbReference type="GO" id="GO:0046872">
    <property type="term" value="F:metal ion binding"/>
    <property type="evidence" value="ECO:0007669"/>
    <property type="project" value="UniProtKB-KW"/>
</dbReference>
<dbReference type="KEGG" id="hsd:SD1D_0496"/>
<sequence length="209" mass="23425">MRKIHIKTMVLGMLQTNCYIVSAPNSKEVVVIDPADNVNKIDQYLNENDLVCKMILLTHGHFDHITAANDLKLLTKAPICAHEDEADFLKDSNLNLSAHMGEEVMVEADILLKDGKEFQAGGLHWKVIYTPGHTKGGACYFLKEEKIIFSGDTLLYESIGRSDFPTGNHQRLIESIQSKLMTLSDDIEIYPGHGRPTTIGHEKSFNPYL</sequence>
<proteinExistence type="predicted"/>
<keyword evidence="2" id="KW-0479">Metal-binding</keyword>
<dbReference type="GO" id="GO:0016787">
    <property type="term" value="F:hydrolase activity"/>
    <property type="evidence" value="ECO:0007669"/>
    <property type="project" value="UniProtKB-KW"/>
</dbReference>
<evidence type="ECO:0000259" key="5">
    <source>
        <dbReference type="SMART" id="SM00849"/>
    </source>
</evidence>
<evidence type="ECO:0000313" key="7">
    <source>
        <dbReference type="Proteomes" id="UP000196053"/>
    </source>
</evidence>
<dbReference type="OrthoDB" id="9802248at2"/>
<gene>
    <name evidence="6" type="ORF">SD1D_0496</name>
</gene>
<dbReference type="SUPFAM" id="SSF56281">
    <property type="entry name" value="Metallo-hydrolase/oxidoreductase"/>
    <property type="match status" value="1"/>
</dbReference>
<dbReference type="EMBL" id="LN879430">
    <property type="protein sequence ID" value="CUH92048.1"/>
    <property type="molecule type" value="Genomic_DNA"/>
</dbReference>
<comment type="cofactor">
    <cofactor evidence="1">
        <name>Zn(2+)</name>
        <dbReference type="ChEBI" id="CHEBI:29105"/>
    </cofactor>
</comment>
<evidence type="ECO:0000256" key="4">
    <source>
        <dbReference type="ARBA" id="ARBA00022833"/>
    </source>
</evidence>
<feature type="domain" description="Metallo-beta-lactamase" evidence="5">
    <location>
        <begin position="15"/>
        <end position="193"/>
    </location>
</feature>
<accession>A0A0K8J3Z1</accession>
<reference evidence="7" key="1">
    <citation type="submission" date="2015-09" db="EMBL/GenBank/DDBJ databases">
        <authorList>
            <person name="Wibberg D."/>
        </authorList>
    </citation>
    <scope>NUCLEOTIDE SEQUENCE [LARGE SCALE GENOMIC DNA]</scope>
    <source>
        <strain evidence="7">SD1D</strain>
    </source>
</reference>
<dbReference type="InterPro" id="IPR001279">
    <property type="entry name" value="Metallo-B-lactamas"/>
</dbReference>
<dbReference type="PANTHER" id="PTHR46233:SF3">
    <property type="entry name" value="HYDROXYACYLGLUTATHIONE HYDROLASE GLOC"/>
    <property type="match status" value="1"/>
</dbReference>
<keyword evidence="7" id="KW-1185">Reference proteome</keyword>
<dbReference type="RefSeq" id="WP_058257452.1">
    <property type="nucleotide sequence ID" value="NZ_DUPS01000001.1"/>
</dbReference>
<evidence type="ECO:0000256" key="1">
    <source>
        <dbReference type="ARBA" id="ARBA00001947"/>
    </source>
</evidence>
<dbReference type="SMART" id="SM00849">
    <property type="entry name" value="Lactamase_B"/>
    <property type="match status" value="1"/>
</dbReference>
<dbReference type="Pfam" id="PF00753">
    <property type="entry name" value="Lactamase_B"/>
    <property type="match status" value="1"/>
</dbReference>
<name>A0A0K8J3Z1_9FIRM</name>
<keyword evidence="3" id="KW-0378">Hydrolase</keyword>
<evidence type="ECO:0000256" key="3">
    <source>
        <dbReference type="ARBA" id="ARBA00022801"/>
    </source>
</evidence>
<dbReference type="CDD" id="cd06262">
    <property type="entry name" value="metallo-hydrolase-like_MBL-fold"/>
    <property type="match status" value="1"/>
</dbReference>
<dbReference type="InterPro" id="IPR036866">
    <property type="entry name" value="RibonucZ/Hydroxyglut_hydro"/>
</dbReference>
<organism evidence="6 7">
    <name type="scientific">Herbinix luporum</name>
    <dbReference type="NCBI Taxonomy" id="1679721"/>
    <lineage>
        <taxon>Bacteria</taxon>
        <taxon>Bacillati</taxon>
        <taxon>Bacillota</taxon>
        <taxon>Clostridia</taxon>
        <taxon>Lachnospirales</taxon>
        <taxon>Lachnospiraceae</taxon>
        <taxon>Herbinix</taxon>
    </lineage>
</organism>
<evidence type="ECO:0000313" key="6">
    <source>
        <dbReference type="EMBL" id="CUH92048.1"/>
    </source>
</evidence>
<dbReference type="AlphaFoldDB" id="A0A0K8J3Z1"/>
<dbReference type="PANTHER" id="PTHR46233">
    <property type="entry name" value="HYDROXYACYLGLUTATHIONE HYDROLASE GLOC"/>
    <property type="match status" value="1"/>
</dbReference>
<protein>
    <recommendedName>
        <fullName evidence="5">Metallo-beta-lactamase domain-containing protein</fullName>
    </recommendedName>
</protein>
<dbReference type="Gene3D" id="3.60.15.10">
    <property type="entry name" value="Ribonuclease Z/Hydroxyacylglutathione hydrolase-like"/>
    <property type="match status" value="1"/>
</dbReference>
<keyword evidence="4" id="KW-0862">Zinc</keyword>